<feature type="transmembrane region" description="Helical" evidence="5">
    <location>
        <begin position="241"/>
        <end position="262"/>
    </location>
</feature>
<evidence type="ECO:0000256" key="5">
    <source>
        <dbReference type="RuleBase" id="RU363032"/>
    </source>
</evidence>
<dbReference type="RefSeq" id="WP_247993512.1">
    <property type="nucleotide sequence ID" value="NZ_CP096019.1"/>
</dbReference>
<gene>
    <name evidence="7" type="ORF">MW046_12900</name>
</gene>
<dbReference type="SUPFAM" id="SSF161098">
    <property type="entry name" value="MetI-like"/>
    <property type="match status" value="1"/>
</dbReference>
<feature type="transmembrane region" description="Helical" evidence="5">
    <location>
        <begin position="274"/>
        <end position="295"/>
    </location>
</feature>
<keyword evidence="5" id="KW-0813">Transport</keyword>
<evidence type="ECO:0000256" key="1">
    <source>
        <dbReference type="ARBA" id="ARBA00004141"/>
    </source>
</evidence>
<protein>
    <submittedName>
        <fullName evidence="7">Carbohydrate ABC transporter permease</fullName>
    </submittedName>
</protein>
<keyword evidence="8" id="KW-1185">Reference proteome</keyword>
<dbReference type="PANTHER" id="PTHR43879:SF1">
    <property type="entry name" value="GLUCOSE IMPORT SYSTEM PERMEASE PROTEIN GLCU"/>
    <property type="match status" value="1"/>
</dbReference>
<feature type="transmembrane region" description="Helical" evidence="5">
    <location>
        <begin position="169"/>
        <end position="192"/>
    </location>
</feature>
<organism evidence="7 8">
    <name type="scientific">Halocatena salina</name>
    <dbReference type="NCBI Taxonomy" id="2934340"/>
    <lineage>
        <taxon>Archaea</taxon>
        <taxon>Methanobacteriati</taxon>
        <taxon>Methanobacteriota</taxon>
        <taxon>Stenosarchaea group</taxon>
        <taxon>Halobacteria</taxon>
        <taxon>Halobacteriales</taxon>
        <taxon>Natronomonadaceae</taxon>
        <taxon>Halocatena</taxon>
    </lineage>
</organism>
<keyword evidence="2 5" id="KW-0812">Transmembrane</keyword>
<dbReference type="InterPro" id="IPR035906">
    <property type="entry name" value="MetI-like_sf"/>
</dbReference>
<feature type="transmembrane region" description="Helical" evidence="5">
    <location>
        <begin position="118"/>
        <end position="139"/>
    </location>
</feature>
<evidence type="ECO:0000256" key="3">
    <source>
        <dbReference type="ARBA" id="ARBA00022989"/>
    </source>
</evidence>
<feature type="domain" description="ABC transmembrane type-1" evidence="6">
    <location>
        <begin position="84"/>
        <end position="295"/>
    </location>
</feature>
<dbReference type="CDD" id="cd06261">
    <property type="entry name" value="TM_PBP2"/>
    <property type="match status" value="1"/>
</dbReference>
<reference evidence="7" key="1">
    <citation type="submission" date="2022-04" db="EMBL/GenBank/DDBJ databases">
        <title>Halocatena sp. nov., isolated from a salt lake.</title>
        <authorList>
            <person name="Cui H.-L."/>
        </authorList>
    </citation>
    <scope>NUCLEOTIDE SEQUENCE</scope>
    <source>
        <strain evidence="7">AD-1</strain>
    </source>
</reference>
<proteinExistence type="inferred from homology"/>
<dbReference type="KEGG" id="haad:MW046_12900"/>
<dbReference type="Gene3D" id="1.10.3720.10">
    <property type="entry name" value="MetI-like"/>
    <property type="match status" value="1"/>
</dbReference>
<comment type="similarity">
    <text evidence="5">Belongs to the binding-protein-dependent transport system permease family.</text>
</comment>
<feature type="transmembrane region" description="Helical" evidence="5">
    <location>
        <begin position="23"/>
        <end position="48"/>
    </location>
</feature>
<evidence type="ECO:0000313" key="7">
    <source>
        <dbReference type="EMBL" id="UPM42841.1"/>
    </source>
</evidence>
<feature type="transmembrane region" description="Helical" evidence="5">
    <location>
        <begin position="84"/>
        <end position="106"/>
    </location>
</feature>
<dbReference type="InterPro" id="IPR000515">
    <property type="entry name" value="MetI-like"/>
</dbReference>
<dbReference type="EMBL" id="CP096019">
    <property type="protein sequence ID" value="UPM42841.1"/>
    <property type="molecule type" value="Genomic_DNA"/>
</dbReference>
<dbReference type="GeneID" id="71928961"/>
<sequence>MARESLADIDVAGIVNGMDARRLGIYIVVTLFIAFFLAPLEAGILTAIKTDASISQTVPFLPPGADGVTAENVGTAFDQLYGSIINSLVMAIPATLITIVFASMAAYGLTMIDWRGQVGILVLFLIGVFVPYQAVIIPIDKFWYQVFPLAEMLEPVARLKLVEPGHLQLVPLTITHIAYGIPIVTVLFRGYYQSMPTSFIEAAKIDGKSLTSIYKDIVLPLSKPMFGVVFIYQFTQIYNEFLFSLTIIKYANATAATMTLVLSGIGASISGVDYGLRMAAAFLAALPTLVLYIAFSEQFAKGLQTGGA</sequence>
<dbReference type="Pfam" id="PF00528">
    <property type="entry name" value="BPD_transp_1"/>
    <property type="match status" value="1"/>
</dbReference>
<name>A0A8U0A101_9EURY</name>
<evidence type="ECO:0000259" key="6">
    <source>
        <dbReference type="PROSITE" id="PS50928"/>
    </source>
</evidence>
<dbReference type="PROSITE" id="PS50928">
    <property type="entry name" value="ABC_TM1"/>
    <property type="match status" value="1"/>
</dbReference>
<dbReference type="GO" id="GO:0055085">
    <property type="term" value="P:transmembrane transport"/>
    <property type="evidence" value="ECO:0007669"/>
    <property type="project" value="InterPro"/>
</dbReference>
<evidence type="ECO:0000313" key="8">
    <source>
        <dbReference type="Proteomes" id="UP000831768"/>
    </source>
</evidence>
<dbReference type="Proteomes" id="UP000831768">
    <property type="component" value="Chromosome"/>
</dbReference>
<dbReference type="GO" id="GO:0005886">
    <property type="term" value="C:plasma membrane"/>
    <property type="evidence" value="ECO:0007669"/>
    <property type="project" value="UniProtKB-SubCell"/>
</dbReference>
<dbReference type="PANTHER" id="PTHR43879">
    <property type="entry name" value="ABC TRANSPORTER PERMEASE PROTEIN"/>
    <property type="match status" value="1"/>
</dbReference>
<comment type="subcellular location">
    <subcellularLocation>
        <location evidence="5">Cell membrane</location>
        <topology evidence="5">Multi-pass membrane protein</topology>
    </subcellularLocation>
    <subcellularLocation>
        <location evidence="1">Membrane</location>
        <topology evidence="1">Multi-pass membrane protein</topology>
    </subcellularLocation>
</comment>
<accession>A0A8U0A101</accession>
<evidence type="ECO:0000256" key="4">
    <source>
        <dbReference type="ARBA" id="ARBA00023136"/>
    </source>
</evidence>
<dbReference type="AlphaFoldDB" id="A0A8U0A101"/>
<keyword evidence="4 5" id="KW-0472">Membrane</keyword>
<evidence type="ECO:0000256" key="2">
    <source>
        <dbReference type="ARBA" id="ARBA00022692"/>
    </source>
</evidence>
<keyword evidence="3 5" id="KW-1133">Transmembrane helix</keyword>